<dbReference type="Gene3D" id="3.40.605.10">
    <property type="entry name" value="Aldehyde Dehydrogenase, Chain A, domain 1"/>
    <property type="match status" value="1"/>
</dbReference>
<evidence type="ECO:0000256" key="4">
    <source>
        <dbReference type="PIRNR" id="PIRNR036492"/>
    </source>
</evidence>
<evidence type="ECO:0000313" key="9">
    <source>
        <dbReference type="EMBL" id="TDP85838.1"/>
    </source>
</evidence>
<dbReference type="PROSITE" id="PS00070">
    <property type="entry name" value="ALDEHYDE_DEHYDR_CYS"/>
    <property type="match status" value="1"/>
</dbReference>
<dbReference type="InterPro" id="IPR029510">
    <property type="entry name" value="Ald_DH_CS_GLU"/>
</dbReference>
<keyword evidence="3" id="KW-0520">NAD</keyword>
<evidence type="ECO:0000256" key="6">
    <source>
        <dbReference type="PROSITE-ProRule" id="PRU10007"/>
    </source>
</evidence>
<evidence type="ECO:0000256" key="1">
    <source>
        <dbReference type="ARBA" id="ARBA00009986"/>
    </source>
</evidence>
<keyword evidence="2 4" id="KW-0560">Oxidoreductase</keyword>
<feature type="active site" evidence="5 6">
    <location>
        <position position="227"/>
    </location>
</feature>
<dbReference type="InterPro" id="IPR015590">
    <property type="entry name" value="Aldehyde_DH_dom"/>
</dbReference>
<dbReference type="SUPFAM" id="SSF53720">
    <property type="entry name" value="ALDH-like"/>
    <property type="match status" value="1"/>
</dbReference>
<reference evidence="9 10" key="1">
    <citation type="submission" date="2019-03" db="EMBL/GenBank/DDBJ databases">
        <title>Genomic Encyclopedia of Type Strains, Phase IV (KMG-IV): sequencing the most valuable type-strain genomes for metagenomic binning, comparative biology and taxonomic classification.</title>
        <authorList>
            <person name="Goeker M."/>
        </authorList>
    </citation>
    <scope>NUCLEOTIDE SEQUENCE [LARGE SCALE GENOMIC DNA]</scope>
    <source>
        <strain evidence="9 10">DSM 11901</strain>
    </source>
</reference>
<dbReference type="EMBL" id="SNXW01000002">
    <property type="protein sequence ID" value="TDP85838.1"/>
    <property type="molecule type" value="Genomic_DNA"/>
</dbReference>
<evidence type="ECO:0000313" key="10">
    <source>
        <dbReference type="Proteomes" id="UP000294593"/>
    </source>
</evidence>
<name>A0A4V6PVH3_9BURK</name>
<dbReference type="PIRSF" id="PIRSF036492">
    <property type="entry name" value="ALDH"/>
    <property type="match status" value="1"/>
</dbReference>
<protein>
    <recommendedName>
        <fullName evidence="4">Aldehyde dehydrogenase</fullName>
    </recommendedName>
</protein>
<dbReference type="GO" id="GO:0006081">
    <property type="term" value="P:aldehyde metabolic process"/>
    <property type="evidence" value="ECO:0007669"/>
    <property type="project" value="InterPro"/>
</dbReference>
<dbReference type="PROSITE" id="PS00687">
    <property type="entry name" value="ALDEHYDE_DEHYDR_GLU"/>
    <property type="match status" value="1"/>
</dbReference>
<evidence type="ECO:0000256" key="3">
    <source>
        <dbReference type="ARBA" id="ARBA00023027"/>
    </source>
</evidence>
<dbReference type="FunFam" id="3.40.309.10:FF:000003">
    <property type="entry name" value="Aldehyde dehydrogenase"/>
    <property type="match status" value="1"/>
</dbReference>
<dbReference type="GO" id="GO:0004029">
    <property type="term" value="F:aldehyde dehydrogenase (NAD+) activity"/>
    <property type="evidence" value="ECO:0007669"/>
    <property type="project" value="TreeGrafter"/>
</dbReference>
<evidence type="ECO:0000256" key="2">
    <source>
        <dbReference type="ARBA" id="ARBA00023002"/>
    </source>
</evidence>
<gene>
    <name evidence="9" type="ORF">EV672_102188</name>
</gene>
<accession>A0A4V6PVH3</accession>
<feature type="active site" evidence="5">
    <location>
        <position position="261"/>
    </location>
</feature>
<keyword evidence="10" id="KW-1185">Reference proteome</keyword>
<evidence type="ECO:0000256" key="5">
    <source>
        <dbReference type="PIRSR" id="PIRSR036492-1"/>
    </source>
</evidence>
<comment type="caution">
    <text evidence="9">The sequence shown here is derived from an EMBL/GenBank/DDBJ whole genome shotgun (WGS) entry which is preliminary data.</text>
</comment>
<dbReference type="FunFam" id="3.40.605.10:FF:000004">
    <property type="entry name" value="Aldehyde dehydrogenase"/>
    <property type="match status" value="1"/>
</dbReference>
<dbReference type="Pfam" id="PF00171">
    <property type="entry name" value="Aldedh"/>
    <property type="match status" value="1"/>
</dbReference>
<dbReference type="InterPro" id="IPR016162">
    <property type="entry name" value="Ald_DH_N"/>
</dbReference>
<dbReference type="InterPro" id="IPR016161">
    <property type="entry name" value="Ald_DH/histidinol_DH"/>
</dbReference>
<dbReference type="PANTHER" id="PTHR43570:SF20">
    <property type="entry name" value="ALDEHYDE DEHYDROGENASE ALDX-RELATED"/>
    <property type="match status" value="1"/>
</dbReference>
<dbReference type="InterPro" id="IPR012394">
    <property type="entry name" value="Aldehyde_DH_NAD(P)"/>
</dbReference>
<dbReference type="AlphaFoldDB" id="A0A4V6PVH3"/>
<dbReference type="Gene3D" id="3.40.309.10">
    <property type="entry name" value="Aldehyde Dehydrogenase, Chain A, domain 2"/>
    <property type="match status" value="1"/>
</dbReference>
<dbReference type="OrthoDB" id="6187633at2"/>
<dbReference type="CDD" id="cd07134">
    <property type="entry name" value="ALDH_AlkH-like"/>
    <property type="match status" value="1"/>
</dbReference>
<organism evidence="9 10">
    <name type="scientific">Aquabacterium commune</name>
    <dbReference type="NCBI Taxonomy" id="70586"/>
    <lineage>
        <taxon>Bacteria</taxon>
        <taxon>Pseudomonadati</taxon>
        <taxon>Pseudomonadota</taxon>
        <taxon>Betaproteobacteria</taxon>
        <taxon>Burkholderiales</taxon>
        <taxon>Aquabacterium</taxon>
    </lineage>
</organism>
<dbReference type="GO" id="GO:0005737">
    <property type="term" value="C:cytoplasm"/>
    <property type="evidence" value="ECO:0007669"/>
    <property type="project" value="TreeGrafter"/>
</dbReference>
<feature type="domain" description="Aldehyde dehydrogenase" evidence="8">
    <location>
        <begin position="15"/>
        <end position="451"/>
    </location>
</feature>
<dbReference type="InterPro" id="IPR016160">
    <property type="entry name" value="Ald_DH_CS_CYS"/>
</dbReference>
<comment type="similarity">
    <text evidence="1 4 7">Belongs to the aldehyde dehydrogenase family.</text>
</comment>
<evidence type="ECO:0000259" key="8">
    <source>
        <dbReference type="Pfam" id="PF00171"/>
    </source>
</evidence>
<dbReference type="InterPro" id="IPR016163">
    <property type="entry name" value="Ald_DH_C"/>
</dbReference>
<dbReference type="PANTHER" id="PTHR43570">
    <property type="entry name" value="ALDEHYDE DEHYDROGENASE"/>
    <property type="match status" value="1"/>
</dbReference>
<evidence type="ECO:0000256" key="7">
    <source>
        <dbReference type="RuleBase" id="RU003345"/>
    </source>
</evidence>
<dbReference type="Proteomes" id="UP000294593">
    <property type="component" value="Unassembled WGS sequence"/>
</dbReference>
<sequence>MNRPMMHLVDPQTGESNPADIRRVFDSQEATAIAWRESTIAERIARLKKLREAMMARREDFYAAFQKDYRKPSAEVEATEFMPVLDEIRHAIGSLKKWASPKRVWPTMATAFTQSWIEVQPRGRVLIVAPWNFPLNLCFGPLVSALAAGNTVILKPSEMTPAVSTVMAEVIASIFAPNEVALFEGALPTSQVLLDLPFDHIFFTGSPAVGKVVMAAAAKHLTSVTLELGGKSPVIVDETADLKLAAETLMWGKLANCGQICVAPDHVFVHESVKDRFVLACRAVIAERYGATPEAQRSSPHFARIINQRHTQRIAGLLNDAQTRGAKVLLGGVDLAQCYIAPTLLEQVPAEASIMSEEIFGPVLPVITYRDVDEVVREINANPKPLALYLFSTNKARTRRLIEQTSSGGVAINHCVLHYAHGNLPFGGVNNSGIGSAHGEYGFKAFSHERAVLKSGPVLMAKLFFPPYTGFKQKIIRWTVDSLKLPSLF</sequence>
<proteinExistence type="inferred from homology"/>
<dbReference type="RefSeq" id="WP_133606819.1">
    <property type="nucleotide sequence ID" value="NZ_SNXW01000002.1"/>
</dbReference>